<feature type="compositionally biased region" description="Polar residues" evidence="1">
    <location>
        <begin position="10"/>
        <end position="38"/>
    </location>
</feature>
<dbReference type="Proteomes" id="UP001530400">
    <property type="component" value="Unassembled WGS sequence"/>
</dbReference>
<feature type="compositionally biased region" description="Polar residues" evidence="1">
    <location>
        <begin position="424"/>
        <end position="441"/>
    </location>
</feature>
<name>A0ABD3NHN7_9STRA</name>
<dbReference type="Gene3D" id="3.40.50.2300">
    <property type="match status" value="1"/>
</dbReference>
<keyword evidence="3" id="KW-1185">Reference proteome</keyword>
<reference evidence="2 3" key="1">
    <citation type="submission" date="2024-10" db="EMBL/GenBank/DDBJ databases">
        <title>Updated reference genomes for cyclostephanoid diatoms.</title>
        <authorList>
            <person name="Roberts W.R."/>
            <person name="Alverson A.J."/>
        </authorList>
    </citation>
    <scope>NUCLEOTIDE SEQUENCE [LARGE SCALE GENOMIC DNA]</scope>
    <source>
        <strain evidence="2 3">AJA010-31</strain>
    </source>
</reference>
<dbReference type="AlphaFoldDB" id="A0ABD3NHN7"/>
<feature type="region of interest" description="Disordered" evidence="1">
    <location>
        <begin position="1"/>
        <end position="91"/>
    </location>
</feature>
<evidence type="ECO:0000313" key="2">
    <source>
        <dbReference type="EMBL" id="KAL3775412.1"/>
    </source>
</evidence>
<protein>
    <recommendedName>
        <fullName evidence="4">Response regulatory domain-containing protein</fullName>
    </recommendedName>
</protein>
<evidence type="ECO:0000313" key="3">
    <source>
        <dbReference type="Proteomes" id="UP001530400"/>
    </source>
</evidence>
<evidence type="ECO:0008006" key="4">
    <source>
        <dbReference type="Google" id="ProtNLM"/>
    </source>
</evidence>
<comment type="caution">
    <text evidence="2">The sequence shown here is derived from an EMBL/GenBank/DDBJ whole genome shotgun (WGS) entry which is preliminary data.</text>
</comment>
<sequence length="510" mass="56423">MEDSAAYPSCQANSINSNMCSNVPPSLIVEQSSMSSTGSEEKESGVSPPRPPSTPTNQRRAIFDNFWKKSSSIRDDNDSVTDTPTRRSGCTKVEPSYLGIYSFAPPSPLTPKPGLVSAMSPSSDDSLTPSPTRPKSILRRHHSARLRMVHPIEEEAPAEGKSRRLSLCSSSEIKPRDPMLKLPFAELPFAPQLYEGDTDSTSKDSSSMRCHGVHFDPTITVREIIGQKKDQDPHSNWFNEDELQSFFRDAIHLCHASAINSIKTFSPPEVAKAHAKAEQIGIKDPVVCSSLPEARALFAEPILHVTDEDAIVHDRSATFFKIAYKMVRRVLIVDSSQATIELMRENILSMFPHVAVDLALTSEDALNRMSVDSSGAIASHEYDIVVVDEHCYNYLEGSEHKEDEDSEHQVSMTGSQLLKLINDSESNHSSQTESNHSSQNSQEHKSDMKQRRSLMIGVSTELSEDCESLRRGGADLLWSKPPPKPSNCLRNQLLNTLLSKRGKSVFICGC</sequence>
<proteinExistence type="predicted"/>
<evidence type="ECO:0000256" key="1">
    <source>
        <dbReference type="SAM" id="MobiDB-lite"/>
    </source>
</evidence>
<feature type="region of interest" description="Disordered" evidence="1">
    <location>
        <begin position="424"/>
        <end position="450"/>
    </location>
</feature>
<accession>A0ABD3NHN7</accession>
<organism evidence="2 3">
    <name type="scientific">Cyclotella atomus</name>
    <dbReference type="NCBI Taxonomy" id="382360"/>
    <lineage>
        <taxon>Eukaryota</taxon>
        <taxon>Sar</taxon>
        <taxon>Stramenopiles</taxon>
        <taxon>Ochrophyta</taxon>
        <taxon>Bacillariophyta</taxon>
        <taxon>Coscinodiscophyceae</taxon>
        <taxon>Thalassiosirophycidae</taxon>
        <taxon>Stephanodiscales</taxon>
        <taxon>Stephanodiscaceae</taxon>
        <taxon>Cyclotella</taxon>
    </lineage>
</organism>
<gene>
    <name evidence="2" type="ORF">ACHAWO_001426</name>
</gene>
<feature type="compositionally biased region" description="Low complexity" evidence="1">
    <location>
        <begin position="120"/>
        <end position="134"/>
    </location>
</feature>
<feature type="region of interest" description="Disordered" evidence="1">
    <location>
        <begin position="112"/>
        <end position="136"/>
    </location>
</feature>
<dbReference type="EMBL" id="JALLPJ020001155">
    <property type="protein sequence ID" value="KAL3775412.1"/>
    <property type="molecule type" value="Genomic_DNA"/>
</dbReference>